<reference evidence="2" key="1">
    <citation type="submission" date="2021-01" db="EMBL/GenBank/DDBJ databases">
        <authorList>
            <person name="Kaushik A."/>
        </authorList>
    </citation>
    <scope>NUCLEOTIDE SEQUENCE</scope>
    <source>
        <strain evidence="2">AG1-1A</strain>
    </source>
</reference>
<evidence type="ECO:0000256" key="1">
    <source>
        <dbReference type="SAM" id="MobiDB-lite"/>
    </source>
</evidence>
<dbReference type="Proteomes" id="UP000663840">
    <property type="component" value="Unassembled WGS sequence"/>
</dbReference>
<dbReference type="AlphaFoldDB" id="A0A8H2X5U0"/>
<protein>
    <submittedName>
        <fullName evidence="2">Uncharacterized protein</fullName>
    </submittedName>
</protein>
<proteinExistence type="predicted"/>
<sequence>MFTPNQKARHGHSVDPAERNNEHSETINCLADTLVSTPDTLNIIHTCIPCVLTGSHLTRSHPWDHAPLDAMAISHVVIHAITNAPGGIADNVQFILNAPSLSVSGVKLFTGRKGKEVAEQGESAQFGLLVGAAAAHNRIGTHGLICLQTDLSGGRGHTAILDPSWRRSYYTGVLDLDRVCG</sequence>
<comment type="caution">
    <text evidence="2">The sequence shown here is derived from an EMBL/GenBank/DDBJ whole genome shotgun (WGS) entry which is preliminary data.</text>
</comment>
<organism evidence="2 3">
    <name type="scientific">Rhizoctonia solani</name>
    <dbReference type="NCBI Taxonomy" id="456999"/>
    <lineage>
        <taxon>Eukaryota</taxon>
        <taxon>Fungi</taxon>
        <taxon>Dikarya</taxon>
        <taxon>Basidiomycota</taxon>
        <taxon>Agaricomycotina</taxon>
        <taxon>Agaricomycetes</taxon>
        <taxon>Cantharellales</taxon>
        <taxon>Ceratobasidiaceae</taxon>
        <taxon>Rhizoctonia</taxon>
    </lineage>
</organism>
<accession>A0A8H2X5U0</accession>
<gene>
    <name evidence="2" type="ORF">RDB_LOCUS47664</name>
</gene>
<evidence type="ECO:0000313" key="3">
    <source>
        <dbReference type="Proteomes" id="UP000663840"/>
    </source>
</evidence>
<feature type="compositionally biased region" description="Basic and acidic residues" evidence="1">
    <location>
        <begin position="12"/>
        <end position="21"/>
    </location>
</feature>
<evidence type="ECO:0000313" key="2">
    <source>
        <dbReference type="EMBL" id="CAE6414386.1"/>
    </source>
</evidence>
<dbReference type="EMBL" id="CAJMWR010001088">
    <property type="protein sequence ID" value="CAE6414386.1"/>
    <property type="molecule type" value="Genomic_DNA"/>
</dbReference>
<name>A0A8H2X5U0_9AGAM</name>
<feature type="region of interest" description="Disordered" evidence="1">
    <location>
        <begin position="1"/>
        <end position="21"/>
    </location>
</feature>